<dbReference type="PANTHER" id="PTHR39336">
    <property type="entry name" value="PYRIDOXAMINE PHOSPHATE OXIDASE FAMILY PROTEIN (AFU_ORTHOLOGUE AFUA_6G11440)"/>
    <property type="match status" value="1"/>
</dbReference>
<keyword evidence="5" id="KW-1185">Reference proteome</keyword>
<evidence type="ECO:0000313" key="5">
    <source>
        <dbReference type="Proteomes" id="UP000221734"/>
    </source>
</evidence>
<reference evidence="2" key="2">
    <citation type="submission" date="2006-01" db="EMBL/GenBank/DDBJ databases">
        <authorList>
            <person name="Genoscope"/>
        </authorList>
    </citation>
    <scope>NUCLEOTIDE SEQUENCE</scope>
</reference>
<dbReference type="Proteomes" id="UP000501926">
    <property type="component" value="Chromosome"/>
</dbReference>
<dbReference type="KEGG" id="kst:KSMBR1_3394"/>
<feature type="domain" description="Pyridoxamine 5'-phosphate oxidase N-terminal" evidence="1">
    <location>
        <begin position="8"/>
        <end position="129"/>
    </location>
</feature>
<accession>Q1Q6H7</accession>
<dbReference type="EMBL" id="LT934425">
    <property type="protein sequence ID" value="SOH05868.1"/>
    <property type="molecule type" value="Genomic_DNA"/>
</dbReference>
<name>Q1Q6H7_KUEST</name>
<dbReference type="SUPFAM" id="SSF50475">
    <property type="entry name" value="FMN-binding split barrel"/>
    <property type="match status" value="1"/>
</dbReference>
<organism evidence="2">
    <name type="scientific">Kuenenia stuttgartiensis</name>
    <dbReference type="NCBI Taxonomy" id="174633"/>
    <lineage>
        <taxon>Bacteria</taxon>
        <taxon>Pseudomonadati</taxon>
        <taxon>Planctomycetota</taxon>
        <taxon>Candidatus Brocadiia</taxon>
        <taxon>Candidatus Brocadiales</taxon>
        <taxon>Candidatus Brocadiaceae</taxon>
        <taxon>Candidatus Kuenenia</taxon>
    </lineage>
</organism>
<dbReference type="RefSeq" id="WP_099326400.1">
    <property type="nucleotide sequence ID" value="NZ_CP049055.1"/>
</dbReference>
<reference evidence="4" key="4">
    <citation type="submission" date="2017-10" db="EMBL/GenBank/DDBJ databases">
        <authorList>
            <person name="Banno H."/>
            <person name="Chua N.-H."/>
        </authorList>
    </citation>
    <scope>NUCLEOTIDE SEQUENCE [LARGE SCALE GENOMIC DNA]</scope>
    <source>
        <strain evidence="4">Kuenenia_mbr1_ru-nijmegen</strain>
    </source>
</reference>
<gene>
    <name evidence="3" type="ORF">KsCSTR_36470</name>
    <name evidence="4" type="ORF">KSMBR1_3394</name>
    <name evidence="2" type="ORF">kuste2427</name>
</gene>
<dbReference type="InterPro" id="IPR012349">
    <property type="entry name" value="Split_barrel_FMN-bd"/>
</dbReference>
<reference evidence="5" key="3">
    <citation type="submission" date="2017-10" db="EMBL/GenBank/DDBJ databases">
        <authorList>
            <person name="Frank J."/>
        </authorList>
    </citation>
    <scope>NUCLEOTIDE SEQUENCE [LARGE SCALE GENOMIC DNA]</scope>
</reference>
<evidence type="ECO:0000313" key="4">
    <source>
        <dbReference type="EMBL" id="SOH05868.1"/>
    </source>
</evidence>
<sequence length="172" mass="19916">MSESFNELNKELQEFISRQKMFFVATAPENGNIAISPKCMDTFRCLDRKTIIYLDLKGSGNNTAMNIQENGRMAMMFCSFDKDPMILRLYGKGEVVRQDDVKWSEYYRHFQHIHGKRQIILLKINSAQTSCGTSVPVYEFKRERSKLNAWGKLNIMEIGKQIVSKFLKTGIV</sequence>
<dbReference type="Pfam" id="PF01243">
    <property type="entry name" value="PNPOx_N"/>
    <property type="match status" value="1"/>
</dbReference>
<dbReference type="EMBL" id="CP049055">
    <property type="protein sequence ID" value="QII13026.1"/>
    <property type="molecule type" value="Genomic_DNA"/>
</dbReference>
<dbReference type="EMBL" id="CT573071">
    <property type="protein sequence ID" value="CAJ73173.1"/>
    <property type="molecule type" value="Genomic_DNA"/>
</dbReference>
<dbReference type="PANTHER" id="PTHR39336:SF1">
    <property type="entry name" value="PYRIDOXAMINE PHOSPHATE OXIDASE FAMILY PROTEIN (AFU_ORTHOLOGUE AFUA_6G11440)"/>
    <property type="match status" value="1"/>
</dbReference>
<dbReference type="AlphaFoldDB" id="Q1Q6H7"/>
<evidence type="ECO:0000313" key="6">
    <source>
        <dbReference type="Proteomes" id="UP000501926"/>
    </source>
</evidence>
<evidence type="ECO:0000313" key="3">
    <source>
        <dbReference type="EMBL" id="QII13026.1"/>
    </source>
</evidence>
<dbReference type="OrthoDB" id="115989at2"/>
<proteinExistence type="predicted"/>
<protein>
    <recommendedName>
        <fullName evidence="1">Pyridoxamine 5'-phosphate oxidase N-terminal domain-containing protein</fullName>
    </recommendedName>
</protein>
<evidence type="ECO:0000313" key="2">
    <source>
        <dbReference type="EMBL" id="CAJ73173.1"/>
    </source>
</evidence>
<reference evidence="2" key="1">
    <citation type="journal article" date="2006" name="Nature">
        <title>Deciphering the evolution and metabolism of an anammox bacterium from a community genome.</title>
        <authorList>
            <person name="Strous M."/>
            <person name="Pelletier E."/>
            <person name="Mangenot S."/>
            <person name="Rattei T."/>
            <person name="Lehner A."/>
            <person name="Taylor M.W."/>
            <person name="Horn M."/>
            <person name="Daims H."/>
            <person name="Bartol-Mavel D."/>
            <person name="Wincker P."/>
            <person name="Barbe V."/>
            <person name="Fonknechten N."/>
            <person name="Vallenet D."/>
            <person name="Segurens B."/>
            <person name="Schenowitz-Truong C."/>
            <person name="Medigue C."/>
            <person name="Collingro A."/>
            <person name="Snel B."/>
            <person name="Dutilh B.E."/>
            <person name="OpDenCamp H.J.M."/>
            <person name="vanDerDrift C."/>
            <person name="Cirpus I."/>
            <person name="vanDePas-Schoonen K.T."/>
            <person name="Harhangi H.R."/>
            <person name="vanNiftrik L."/>
            <person name="Schmid M."/>
            <person name="Keltjens J."/>
            <person name="vanDeVossenberg J."/>
            <person name="Kartal B."/>
            <person name="Meier H."/>
            <person name="Frishman D."/>
            <person name="Huynen M.A."/>
            <person name="Mewes H."/>
            <person name="Weissenbach J."/>
            <person name="Jetten M.S.M."/>
            <person name="Wagner M."/>
            <person name="LePaslier D."/>
        </authorList>
    </citation>
    <scope>NUCLEOTIDE SEQUENCE</scope>
</reference>
<dbReference type="Proteomes" id="UP000221734">
    <property type="component" value="Chromosome Kuenenia_stuttgartiensis_MBR1"/>
</dbReference>
<reference evidence="3 6" key="5">
    <citation type="submission" date="2020-02" db="EMBL/GenBank/DDBJ databases">
        <title>Newly sequenced genome of strain CSTR1 showed variability in Candidatus Kuenenia stuttgartiensis genomes.</title>
        <authorList>
            <person name="Ding C."/>
            <person name="Adrian L."/>
        </authorList>
    </citation>
    <scope>NUCLEOTIDE SEQUENCE [LARGE SCALE GENOMIC DNA]</scope>
    <source>
        <strain evidence="3 6">CSTR1</strain>
    </source>
</reference>
<dbReference type="Gene3D" id="2.30.110.10">
    <property type="entry name" value="Electron Transport, Fmn-binding Protein, Chain A"/>
    <property type="match status" value="1"/>
</dbReference>
<evidence type="ECO:0000259" key="1">
    <source>
        <dbReference type="Pfam" id="PF01243"/>
    </source>
</evidence>
<dbReference type="InterPro" id="IPR011576">
    <property type="entry name" value="Pyridox_Oxase_N"/>
</dbReference>